<protein>
    <recommendedName>
        <fullName evidence="1">HNH nuclease domain-containing protein</fullName>
    </recommendedName>
</protein>
<organism evidence="2 3">
    <name type="scientific">Lentilactobacillus buchneri DSM 20057</name>
    <dbReference type="NCBI Taxonomy" id="1423728"/>
    <lineage>
        <taxon>Bacteria</taxon>
        <taxon>Bacillati</taxon>
        <taxon>Bacillota</taxon>
        <taxon>Bacilli</taxon>
        <taxon>Lactobacillales</taxon>
        <taxon>Lactobacillaceae</taxon>
        <taxon>Lentilactobacillus</taxon>
    </lineage>
</organism>
<dbReference type="EMBL" id="PUFP01000035">
    <property type="protein sequence ID" value="TDG78679.1"/>
    <property type="molecule type" value="Genomic_DNA"/>
</dbReference>
<reference evidence="2 3" key="1">
    <citation type="journal article" date="2019" name="Appl. Microbiol. Biotechnol.">
        <title>Uncovering carbohydrate metabolism through a genotype-phenotype association study of 56 lactic acid bacteria genomes.</title>
        <authorList>
            <person name="Buron-Moles G."/>
            <person name="Chailyan A."/>
            <person name="Dolejs I."/>
            <person name="Forster J."/>
            <person name="Miks M.H."/>
        </authorList>
    </citation>
    <scope>NUCLEOTIDE SEQUENCE [LARGE SCALE GENOMIC DNA]</scope>
    <source>
        <strain evidence="2 3">ATCC 4005</strain>
    </source>
</reference>
<gene>
    <name evidence="2" type="ORF">C5L32_000480</name>
</gene>
<dbReference type="AlphaFoldDB" id="A0A4R5NQU5"/>
<dbReference type="Gene3D" id="3.90.75.20">
    <property type="match status" value="2"/>
</dbReference>
<dbReference type="InterPro" id="IPR044925">
    <property type="entry name" value="His-Me_finger_sf"/>
</dbReference>
<dbReference type="SUPFAM" id="SSF54060">
    <property type="entry name" value="His-Me finger endonucleases"/>
    <property type="match status" value="2"/>
</dbReference>
<dbReference type="InterPro" id="IPR003615">
    <property type="entry name" value="HNH_nuc"/>
</dbReference>
<sequence>MNKEWKDIPGYEGMYQINIRGQVKSLARVVNGYPVTEKLLKPTLRTNHYVYGLCRDGHVRQCQLHILVAETFNREIKFKNLNGEIWHQIVSDNHLEVSNFGRIRTRRRTYDRKNMTFCEYRLIESNDNGHGYQFIKYMVHGKNRRLYVHRVVAQTFIPNPNHYEQVNHIDGNKANNALSNLEWVTAKQNTDHALNTGLMPSGTRNWNAKLDSHQLSEFWRLVYEGGYTTGKLMKHFGLNRHSVLNILNHKTYIREGVAND</sequence>
<dbReference type="RefSeq" id="WP_056939088.1">
    <property type="nucleotide sequence ID" value="NZ_AZDM01000024.1"/>
</dbReference>
<dbReference type="SMART" id="SM00507">
    <property type="entry name" value="HNHc"/>
    <property type="match status" value="1"/>
</dbReference>
<accession>A0A4R5NQU5</accession>
<proteinExistence type="predicted"/>
<comment type="caution">
    <text evidence="2">The sequence shown here is derived from an EMBL/GenBank/DDBJ whole genome shotgun (WGS) entry which is preliminary data.</text>
</comment>
<dbReference type="GO" id="GO:0016788">
    <property type="term" value="F:hydrolase activity, acting on ester bonds"/>
    <property type="evidence" value="ECO:0007669"/>
    <property type="project" value="InterPro"/>
</dbReference>
<dbReference type="GeneID" id="72462267"/>
<name>A0A4R5NQU5_LENBU</name>
<dbReference type="InterPro" id="IPR010902">
    <property type="entry name" value="NUMOD4"/>
</dbReference>
<dbReference type="Proteomes" id="UP000295181">
    <property type="component" value="Unassembled WGS sequence"/>
</dbReference>
<dbReference type="Pfam" id="PF13392">
    <property type="entry name" value="HNH_3"/>
    <property type="match status" value="1"/>
</dbReference>
<evidence type="ECO:0000313" key="3">
    <source>
        <dbReference type="Proteomes" id="UP000295181"/>
    </source>
</evidence>
<dbReference type="Pfam" id="PF07463">
    <property type="entry name" value="NUMOD4"/>
    <property type="match status" value="2"/>
</dbReference>
<evidence type="ECO:0000313" key="2">
    <source>
        <dbReference type="EMBL" id="TDG78679.1"/>
    </source>
</evidence>
<feature type="domain" description="HNH nuclease" evidence="1">
    <location>
        <begin position="142"/>
        <end position="190"/>
    </location>
</feature>
<evidence type="ECO:0000259" key="1">
    <source>
        <dbReference type="SMART" id="SM00507"/>
    </source>
</evidence>